<accession>A0A1I6S5G9</accession>
<organism evidence="2 3">
    <name type="scientific">Halostagnicola kamekurae</name>
    <dbReference type="NCBI Taxonomy" id="619731"/>
    <lineage>
        <taxon>Archaea</taxon>
        <taxon>Methanobacteriati</taxon>
        <taxon>Methanobacteriota</taxon>
        <taxon>Stenosarchaea group</taxon>
        <taxon>Halobacteria</taxon>
        <taxon>Halobacteriales</taxon>
        <taxon>Natrialbaceae</taxon>
        <taxon>Halostagnicola</taxon>
    </lineage>
</organism>
<dbReference type="EMBL" id="FOZS01000002">
    <property type="protein sequence ID" value="SFS72018.1"/>
    <property type="molecule type" value="Genomic_DNA"/>
</dbReference>
<reference evidence="3" key="1">
    <citation type="submission" date="2016-10" db="EMBL/GenBank/DDBJ databases">
        <authorList>
            <person name="Varghese N."/>
            <person name="Submissions S."/>
        </authorList>
    </citation>
    <scope>NUCLEOTIDE SEQUENCE [LARGE SCALE GENOMIC DNA]</scope>
    <source>
        <strain evidence="3">DSM 22427</strain>
    </source>
</reference>
<proteinExistence type="predicted"/>
<name>A0A1I6S5G9_9EURY</name>
<protein>
    <recommendedName>
        <fullName evidence="4">KEOPS complex subunit Pcc1</fullName>
    </recommendedName>
</protein>
<sequence length="102" mass="11110">MTRHATIRTTHDDPELLARALCPDNTEEMETAVEDARTLVTRIERETTSGLQSTVDDYVVNLDVACSIDRQTPNPSDADSSADGHGVSTAARSDTNHEPNTQ</sequence>
<dbReference type="Proteomes" id="UP000199199">
    <property type="component" value="Unassembled WGS sequence"/>
</dbReference>
<feature type="region of interest" description="Disordered" evidence="1">
    <location>
        <begin position="69"/>
        <end position="102"/>
    </location>
</feature>
<feature type="compositionally biased region" description="Polar residues" evidence="1">
    <location>
        <begin position="90"/>
        <end position="102"/>
    </location>
</feature>
<evidence type="ECO:0000313" key="3">
    <source>
        <dbReference type="Proteomes" id="UP000199199"/>
    </source>
</evidence>
<evidence type="ECO:0000256" key="1">
    <source>
        <dbReference type="SAM" id="MobiDB-lite"/>
    </source>
</evidence>
<evidence type="ECO:0000313" key="2">
    <source>
        <dbReference type="EMBL" id="SFS72018.1"/>
    </source>
</evidence>
<dbReference type="OrthoDB" id="107316at2157"/>
<dbReference type="NCBIfam" id="NF011470">
    <property type="entry name" value="PRK14887.1"/>
    <property type="match status" value="1"/>
</dbReference>
<feature type="compositionally biased region" description="Polar residues" evidence="1">
    <location>
        <begin position="69"/>
        <end position="79"/>
    </location>
</feature>
<evidence type="ECO:0008006" key="4">
    <source>
        <dbReference type="Google" id="ProtNLM"/>
    </source>
</evidence>
<gene>
    <name evidence="2" type="ORF">SAMN04488556_2425</name>
</gene>
<keyword evidence="3" id="KW-1185">Reference proteome</keyword>
<dbReference type="RefSeq" id="WP_092904889.1">
    <property type="nucleotide sequence ID" value="NZ_FOZS01000002.1"/>
</dbReference>
<dbReference type="AlphaFoldDB" id="A0A1I6S5G9"/>